<accession>A0A401GS01</accession>
<sequence>MEPAHENASKEGDATLLLGVRLHLLDEFVEWHPPPNLSALDEPHIFFDDLHFEPSPFDRDPDFSLILTLYSAPDFKQYLDNADLLSRYPELFFKLTHSFPLGDLPPILESFIPDNLLSTNIYTDIIRKYISEELSLGRFSDPFTCTQLEAKIGPFRSSPLQVATKVGACSEPDKFCICRHLSYKGVLGQSVNDEIDAKDYPT</sequence>
<evidence type="ECO:0000313" key="1">
    <source>
        <dbReference type="EMBL" id="GBE84983.1"/>
    </source>
</evidence>
<evidence type="ECO:0000313" key="2">
    <source>
        <dbReference type="Proteomes" id="UP000287166"/>
    </source>
</evidence>
<proteinExistence type="predicted"/>
<dbReference type="EMBL" id="BFAD01000007">
    <property type="protein sequence ID" value="GBE84983.1"/>
    <property type="molecule type" value="Genomic_DNA"/>
</dbReference>
<dbReference type="RefSeq" id="XP_027615896.1">
    <property type="nucleotide sequence ID" value="XM_027760095.1"/>
</dbReference>
<keyword evidence="2" id="KW-1185">Reference proteome</keyword>
<organism evidence="1 2">
    <name type="scientific">Sparassis crispa</name>
    <dbReference type="NCBI Taxonomy" id="139825"/>
    <lineage>
        <taxon>Eukaryota</taxon>
        <taxon>Fungi</taxon>
        <taxon>Dikarya</taxon>
        <taxon>Basidiomycota</taxon>
        <taxon>Agaricomycotina</taxon>
        <taxon>Agaricomycetes</taxon>
        <taxon>Polyporales</taxon>
        <taxon>Sparassidaceae</taxon>
        <taxon>Sparassis</taxon>
    </lineage>
</organism>
<dbReference type="OrthoDB" id="2678913at2759"/>
<dbReference type="AlphaFoldDB" id="A0A401GS01"/>
<protein>
    <submittedName>
        <fullName evidence="1">Uncharacterized protein</fullName>
    </submittedName>
</protein>
<name>A0A401GS01_9APHY</name>
<comment type="caution">
    <text evidence="1">The sequence shown here is derived from an EMBL/GenBank/DDBJ whole genome shotgun (WGS) entry which is preliminary data.</text>
</comment>
<dbReference type="InParanoid" id="A0A401GS01"/>
<gene>
    <name evidence="1" type="ORF">SCP_0701670</name>
</gene>
<dbReference type="Proteomes" id="UP000287166">
    <property type="component" value="Unassembled WGS sequence"/>
</dbReference>
<reference evidence="1 2" key="1">
    <citation type="journal article" date="2018" name="Sci. Rep.">
        <title>Genome sequence of the cauliflower mushroom Sparassis crispa (Hanabiratake) and its association with beneficial usage.</title>
        <authorList>
            <person name="Kiyama R."/>
            <person name="Furutani Y."/>
            <person name="Kawaguchi K."/>
            <person name="Nakanishi T."/>
        </authorList>
    </citation>
    <scope>NUCLEOTIDE SEQUENCE [LARGE SCALE GENOMIC DNA]</scope>
</reference>
<dbReference type="GeneID" id="38781900"/>